<evidence type="ECO:0000256" key="2">
    <source>
        <dbReference type="ARBA" id="ARBA00005265"/>
    </source>
</evidence>
<dbReference type="Pfam" id="PF05206">
    <property type="entry name" value="TRM13"/>
    <property type="match status" value="1"/>
</dbReference>
<feature type="compositionally biased region" description="Basic and acidic residues" evidence="16">
    <location>
        <begin position="31"/>
        <end position="44"/>
    </location>
</feature>
<evidence type="ECO:0000256" key="14">
    <source>
        <dbReference type="ARBA" id="ARBA00049393"/>
    </source>
</evidence>
<dbReference type="InterPro" id="IPR039044">
    <property type="entry name" value="Trm13"/>
</dbReference>
<evidence type="ECO:0000256" key="15">
    <source>
        <dbReference type="RuleBase" id="RU367103"/>
    </source>
</evidence>
<dbReference type="GO" id="GO:0008270">
    <property type="term" value="F:zinc ion binding"/>
    <property type="evidence" value="ECO:0007669"/>
    <property type="project" value="UniProtKB-KW"/>
</dbReference>
<dbReference type="InterPro" id="IPR021721">
    <property type="entry name" value="Znf_CCCH-type_TRM13"/>
</dbReference>
<feature type="domain" description="CHHC U11-48K-type" evidence="17">
    <location>
        <begin position="45"/>
        <end position="72"/>
    </location>
</feature>
<evidence type="ECO:0000256" key="11">
    <source>
        <dbReference type="ARBA" id="ARBA00022833"/>
    </source>
</evidence>
<keyword evidence="5 15" id="KW-0489">Methyltransferase</keyword>
<evidence type="ECO:0000256" key="1">
    <source>
        <dbReference type="ARBA" id="ARBA00002267"/>
    </source>
</evidence>
<evidence type="ECO:0000256" key="13">
    <source>
        <dbReference type="ARBA" id="ARBA00048635"/>
    </source>
</evidence>
<comment type="catalytic activity">
    <reaction evidence="13 15">
        <text>cytidine(4) in tRNA(Gly)(GCC) + S-adenosyl-L-methionine = 2'-O-methylcytidine(4) in tRNA(Gly)(GCC) + S-adenosyl-L-homocysteine + H(+)</text>
        <dbReference type="Rhea" id="RHEA:43192"/>
        <dbReference type="Rhea" id="RHEA-COMP:10399"/>
        <dbReference type="Rhea" id="RHEA-COMP:10400"/>
        <dbReference type="ChEBI" id="CHEBI:15378"/>
        <dbReference type="ChEBI" id="CHEBI:57856"/>
        <dbReference type="ChEBI" id="CHEBI:59789"/>
        <dbReference type="ChEBI" id="CHEBI:74495"/>
        <dbReference type="ChEBI" id="CHEBI:82748"/>
        <dbReference type="EC" id="2.1.1.225"/>
    </reaction>
</comment>
<dbReference type="AlphaFoldDB" id="A0A1X2GRM6"/>
<dbReference type="InterPro" id="IPR022776">
    <property type="entry name" value="TRM13/UPF0224_CHHC_Znf_dom"/>
</dbReference>
<evidence type="ECO:0000256" key="5">
    <source>
        <dbReference type="ARBA" id="ARBA00022603"/>
    </source>
</evidence>
<keyword evidence="6 15" id="KW-0808">Transferase</keyword>
<dbReference type="InterPro" id="IPR007871">
    <property type="entry name" value="Methyltransferase_TRM13"/>
</dbReference>
<evidence type="ECO:0000256" key="3">
    <source>
        <dbReference type="ARBA" id="ARBA00012810"/>
    </source>
</evidence>
<evidence type="ECO:0000256" key="12">
    <source>
        <dbReference type="ARBA" id="ARBA00048165"/>
    </source>
</evidence>
<evidence type="ECO:0000256" key="16">
    <source>
        <dbReference type="SAM" id="MobiDB-lite"/>
    </source>
</evidence>
<dbReference type="PANTHER" id="PTHR12998:SF0">
    <property type="entry name" value="TRNA:M(4)X MODIFICATION ENZYME TRM13 HOMOLOG"/>
    <property type="match status" value="1"/>
</dbReference>
<evidence type="ECO:0000256" key="8">
    <source>
        <dbReference type="ARBA" id="ARBA00022694"/>
    </source>
</evidence>
<dbReference type="EMBL" id="MCGT01000005">
    <property type="protein sequence ID" value="ORX59726.1"/>
    <property type="molecule type" value="Genomic_DNA"/>
</dbReference>
<keyword evidence="19" id="KW-1185">Reference proteome</keyword>
<comment type="catalytic activity">
    <reaction evidence="12 15">
        <text>cytidine(4) in tRNA(Pro) + S-adenosyl-L-methionine = 2'-O-methylcytidine(4) in tRNA(Pro) + S-adenosyl-L-homocysteine + H(+)</text>
        <dbReference type="Rhea" id="RHEA:32767"/>
        <dbReference type="Rhea" id="RHEA-COMP:10397"/>
        <dbReference type="Rhea" id="RHEA-COMP:10398"/>
        <dbReference type="ChEBI" id="CHEBI:15378"/>
        <dbReference type="ChEBI" id="CHEBI:57856"/>
        <dbReference type="ChEBI" id="CHEBI:59789"/>
        <dbReference type="ChEBI" id="CHEBI:74495"/>
        <dbReference type="ChEBI" id="CHEBI:82748"/>
        <dbReference type="EC" id="2.1.1.225"/>
    </reaction>
</comment>
<keyword evidence="8 15" id="KW-0819">tRNA processing</keyword>
<evidence type="ECO:0000313" key="19">
    <source>
        <dbReference type="Proteomes" id="UP000242146"/>
    </source>
</evidence>
<comment type="similarity">
    <text evidence="2 15">Belongs to the methyltransferase TRM13 family.</text>
</comment>
<accession>A0A1X2GRM6</accession>
<dbReference type="PROSITE" id="PS51800">
    <property type="entry name" value="ZF_CHHC_U11_48K"/>
    <property type="match status" value="1"/>
</dbReference>
<comment type="caution">
    <text evidence="18">The sequence shown here is derived from an EMBL/GenBank/DDBJ whole genome shotgun (WGS) entry which is preliminary data.</text>
</comment>
<protein>
    <recommendedName>
        <fullName evidence="4 15">tRNA:m(4)X modification enzyme TRM13</fullName>
        <ecNumber evidence="3 15">2.1.1.225</ecNumber>
    </recommendedName>
</protein>
<evidence type="ECO:0000256" key="9">
    <source>
        <dbReference type="ARBA" id="ARBA00022723"/>
    </source>
</evidence>
<evidence type="ECO:0000256" key="4">
    <source>
        <dbReference type="ARBA" id="ARBA00015883"/>
    </source>
</evidence>
<dbReference type="STRING" id="101127.A0A1X2GRM6"/>
<evidence type="ECO:0000256" key="6">
    <source>
        <dbReference type="ARBA" id="ARBA00022679"/>
    </source>
</evidence>
<dbReference type="Pfam" id="PF05253">
    <property type="entry name" value="zf-U11-48K"/>
    <property type="match status" value="1"/>
</dbReference>
<comment type="catalytic activity">
    <reaction evidence="14 15">
        <text>adenosine(4) in tRNA(His) + S-adenosyl-L-methionine = 2'-O-methyladenosine(4) in tRNA(His) + S-adenosyl-L-homocysteine + H(+)</text>
        <dbReference type="Rhea" id="RHEA:43196"/>
        <dbReference type="Rhea" id="RHEA-COMP:10401"/>
        <dbReference type="Rhea" id="RHEA-COMP:10402"/>
        <dbReference type="ChEBI" id="CHEBI:15378"/>
        <dbReference type="ChEBI" id="CHEBI:57856"/>
        <dbReference type="ChEBI" id="CHEBI:59789"/>
        <dbReference type="ChEBI" id="CHEBI:74411"/>
        <dbReference type="ChEBI" id="CHEBI:74477"/>
        <dbReference type="EC" id="2.1.1.225"/>
    </reaction>
</comment>
<sequence>MFFSSGHFYVPRKRKYCSLKTRPGNQYCGEHLPDDQRDGNENTRRVPCPFDPNHTVAIKDLVSHKARCNSRPLPPPVYHSLNLNVTLPLSPEELAFQQNIFSHKELKSQPWIARVQLDQLPDGELQALLQKIQHTASSLLPSIPTQILSHPSLVSDATSLKTCRHLDQQSSLIGHMKENGMLDHKDTCYAEFGAGKGRELAHHVKNALTEENGRPTFVLVDRKSVRNKFDKVLLGTSGADSEVQRVLIDIKDLDFSKIPSIKDQHDHTKKIVCISKHLCGSATDITLKCLMNYVQQEKNAGQPSSIQGIVIALCCHQLCRYEMYPNTAYLDQLGLDKQDFDRLCKVSSWAVCGKRSTDDGHPQAKEDAVDAQANHYSGCTHQQREQLGYQCKRLLDMGRVNYLKQHGFDARLVYYADATDTLENCALIAIPR</sequence>
<evidence type="ECO:0000256" key="7">
    <source>
        <dbReference type="ARBA" id="ARBA00022691"/>
    </source>
</evidence>
<keyword evidence="10 15" id="KW-0863">Zinc-finger</keyword>
<organism evidence="18 19">
    <name type="scientific">Hesseltinella vesiculosa</name>
    <dbReference type="NCBI Taxonomy" id="101127"/>
    <lineage>
        <taxon>Eukaryota</taxon>
        <taxon>Fungi</taxon>
        <taxon>Fungi incertae sedis</taxon>
        <taxon>Mucoromycota</taxon>
        <taxon>Mucoromycotina</taxon>
        <taxon>Mucoromycetes</taxon>
        <taxon>Mucorales</taxon>
        <taxon>Cunninghamellaceae</taxon>
        <taxon>Hesseltinella</taxon>
    </lineage>
</organism>
<keyword evidence="11 15" id="KW-0862">Zinc</keyword>
<dbReference type="GO" id="GO:0030488">
    <property type="term" value="P:tRNA methylation"/>
    <property type="evidence" value="ECO:0007669"/>
    <property type="project" value="InterPro"/>
</dbReference>
<gene>
    <name evidence="18" type="ORF">DM01DRAFT_1282255</name>
</gene>
<keyword evidence="7 15" id="KW-0949">S-adenosyl-L-methionine</keyword>
<evidence type="ECO:0000259" key="17">
    <source>
        <dbReference type="PROSITE" id="PS51800"/>
    </source>
</evidence>
<evidence type="ECO:0000313" key="18">
    <source>
        <dbReference type="EMBL" id="ORX59726.1"/>
    </source>
</evidence>
<evidence type="ECO:0000256" key="10">
    <source>
        <dbReference type="ARBA" id="ARBA00022771"/>
    </source>
</evidence>
<dbReference type="Pfam" id="PF11722">
    <property type="entry name" value="zf-TRM13_CCCH"/>
    <property type="match status" value="1"/>
</dbReference>
<name>A0A1X2GRM6_9FUNG</name>
<keyword evidence="9 15" id="KW-0479">Metal-binding</keyword>
<reference evidence="18 19" key="1">
    <citation type="submission" date="2016-07" db="EMBL/GenBank/DDBJ databases">
        <title>Pervasive Adenine N6-methylation of Active Genes in Fungi.</title>
        <authorList>
            <consortium name="DOE Joint Genome Institute"/>
            <person name="Mondo S.J."/>
            <person name="Dannebaum R.O."/>
            <person name="Kuo R.C."/>
            <person name="Labutti K."/>
            <person name="Haridas S."/>
            <person name="Kuo A."/>
            <person name="Salamov A."/>
            <person name="Ahrendt S.R."/>
            <person name="Lipzen A."/>
            <person name="Sullivan W."/>
            <person name="Andreopoulos W.B."/>
            <person name="Clum A."/>
            <person name="Lindquist E."/>
            <person name="Daum C."/>
            <person name="Ramamoorthy G.K."/>
            <person name="Gryganskyi A."/>
            <person name="Culley D."/>
            <person name="Magnuson J.K."/>
            <person name="James T.Y."/>
            <person name="O'Malley M.A."/>
            <person name="Stajich J.E."/>
            <person name="Spatafora J.W."/>
            <person name="Visel A."/>
            <person name="Grigoriev I.V."/>
        </authorList>
    </citation>
    <scope>NUCLEOTIDE SEQUENCE [LARGE SCALE GENOMIC DNA]</scope>
    <source>
        <strain evidence="18 19">NRRL 3301</strain>
    </source>
</reference>
<dbReference type="Proteomes" id="UP000242146">
    <property type="component" value="Unassembled WGS sequence"/>
</dbReference>
<comment type="function">
    <text evidence="1 15">tRNA methylase which 2'-O-methylates cytidine(4) in tRNA(Pro) and tRNA(Gly)(GCC), and adenosine(4) in tRNA(His).</text>
</comment>
<dbReference type="PANTHER" id="PTHR12998">
    <property type="entry name" value="TRNA:M(4)X MODIFICATION ENZYME TRM13 HOMOLOG"/>
    <property type="match status" value="1"/>
</dbReference>
<proteinExistence type="inferred from homology"/>
<dbReference type="GO" id="GO:0106050">
    <property type="term" value="F:tRNA 2'-O-methyltransferase activity"/>
    <property type="evidence" value="ECO:0007669"/>
    <property type="project" value="UniProtKB-UniRule"/>
</dbReference>
<dbReference type="EC" id="2.1.1.225" evidence="3 15"/>
<feature type="region of interest" description="Disordered" evidence="16">
    <location>
        <begin position="28"/>
        <end position="47"/>
    </location>
</feature>
<dbReference type="OrthoDB" id="258806at2759"/>